<dbReference type="AlphaFoldDB" id="A0A8H3D1Y7"/>
<protein>
    <submittedName>
        <fullName evidence="1">Uncharacterized protein</fullName>
    </submittedName>
</protein>
<name>A0A8H3D1Y7_9AGAM</name>
<evidence type="ECO:0000313" key="1">
    <source>
        <dbReference type="EMBL" id="CAE6506134.1"/>
    </source>
</evidence>
<gene>
    <name evidence="1" type="ORF">RDB_LOCUS119972</name>
</gene>
<comment type="caution">
    <text evidence="1">The sequence shown here is derived from an EMBL/GenBank/DDBJ whole genome shotgun (WGS) entry which is preliminary data.</text>
</comment>
<organism evidence="1 2">
    <name type="scientific">Rhizoctonia solani</name>
    <dbReference type="NCBI Taxonomy" id="456999"/>
    <lineage>
        <taxon>Eukaryota</taxon>
        <taxon>Fungi</taxon>
        <taxon>Dikarya</taxon>
        <taxon>Basidiomycota</taxon>
        <taxon>Agaricomycotina</taxon>
        <taxon>Agaricomycetes</taxon>
        <taxon>Cantharellales</taxon>
        <taxon>Ceratobasidiaceae</taxon>
        <taxon>Rhizoctonia</taxon>
    </lineage>
</organism>
<dbReference type="Proteomes" id="UP000663853">
    <property type="component" value="Unassembled WGS sequence"/>
</dbReference>
<proteinExistence type="predicted"/>
<reference evidence="1" key="1">
    <citation type="submission" date="2021-01" db="EMBL/GenBank/DDBJ databases">
        <authorList>
            <person name="Kaushik A."/>
        </authorList>
    </citation>
    <scope>NUCLEOTIDE SEQUENCE</scope>
    <source>
        <strain evidence="1">AG6-10EEA</strain>
    </source>
</reference>
<dbReference type="EMBL" id="CAJMXA010003600">
    <property type="protein sequence ID" value="CAE6506134.1"/>
    <property type="molecule type" value="Genomic_DNA"/>
</dbReference>
<sequence>MSTHPNLNRLIPYAKDHDRLQLALLYLEVECNRYKYAVDRLKSLREAEETIQKHLQTISQIRDVKIMQYIQERHPAKYIDSSGQVVIPDFESQPAQNKEEPGGWHDEETEFVFSMEQTEVNALKIILDRIAYFEAEKKSLSECVAQREEILKLIEELHSTAFDGETPEFPHEDQLEALVQLAEIALKGEQAGLDKLRREDGLAELGEIAHSALTALNEISVLVEEVCGRLDRERPLAPAIFLLKEFWKFKIPDRCKTVAQRYQAWKEGIDNHFSKHPDTILSPLAQTMLPQVDYKELMEIFSRVASMDSSVQEANYQIAVLLSDSSLARGEIRAVINATELMKSRAEKDLRKAKTVLELRHRQLAAARTQILDHVVDPEKCPLQQRAEELPDYPEEIALHGLSESHPSVSCLLTDSETYSVEAYVNDIAHSRLNRARRTTHPPVLLSGRYQPPGYDELKDPERLRRRYQRDVPAIDGDTPEYSKEPDYEGVIQTEPRELSPIMEEELDELVSRAREQLGLRSRAQLEQLNEMARTVMGLLESSGIPFIMAGPEIRF</sequence>
<evidence type="ECO:0000313" key="2">
    <source>
        <dbReference type="Proteomes" id="UP000663853"/>
    </source>
</evidence>
<accession>A0A8H3D1Y7</accession>